<dbReference type="GO" id="GO:0031177">
    <property type="term" value="F:phosphopantetheine binding"/>
    <property type="evidence" value="ECO:0007669"/>
    <property type="project" value="InterPro"/>
</dbReference>
<dbReference type="InterPro" id="IPR045851">
    <property type="entry name" value="AMP-bd_C_sf"/>
</dbReference>
<sequence length="1090" mass="116426">MSDMRERLARLSPEQRAALERRLRDRGPVRAAGIPPRPDPDGPAPLSYGQERLWFLQRLDPSDASYNMYMVQRLRGRLSAEALGYAVDTLAARHPMLRARFPADAGRPVLVVDPSAKLEPVLVDLGDVPAAEREERATALVSELTNAPFDLAAGPLVRVHLLALSETDHVLCLVLHHIVADGWSLKQLLGELAACYAAGLRGGRADLPEPSLDYRDFAAWQRSREPSQRDLDYWRARLAGLEPLELPVDRPRPAVRTPSGDYKVRRIGAELTARLERLARDERCTLFMVLLASYQTLLWAHSGQDDIAVGSVTAGRDRPELRDVVGFFPETLVLRGDLSGDPAFRDLLARTKATVLDAFAHQDIPFERLLNDLGVRRDLSTTPLFQAMFVIQDKDASALPLPGIEVEVFDPGAAQAKFDLMLDVTQREGTLYALLSYAADLFDEETAVRLLRRWERVLEAVADSPGAPLSALRAAMLLPEDRLPAGEPVSGTDREVVALFEERAGLSPSAIAVTQGPRRVTYAELDALASRLAGRLTAAGVGPETVVGLCARRSVELVAGMLAVGKAGGAYLPLDPGYPAERLRWMLRDSGAGLLLAQDGLLECDLPVIPLDDPGEDHVGLPGGPEADRAGAAAGPGTLAYVIYTSGSTGRPKGVEVPRGALAARVNRMREEYGVGPGDRVLQFASASFDTHAEEIYPTLAAGAELVLCPDEPLPDFLKTPDGAALTVIDLPTSYWQELLAAGVAWPPGLRLLILGADPLPGPALAAWYASGPPAARLVNSYGPTETTIIATTAELDPAESARRPTVGRPLPGTTLEVLAPDGGPVPPGAAGELYIGGAGVARGYRGAPALTAERFLPGPDGTRRYRTGDRARFRLDGRLEILGRLDRQVKVRGYRVEPGEIESCLLAHPAVARATVVVRDGGLIAYAVPGAAGEPDDAGGLGAGGRPGIEAVLREHLAAELPPHMVPGAIVVVDRIPLTPAGKVDQDALPAPERQDAAGYEPPGTAAEELVCAVWAEVLGLERVGALDDFFRLGGHSLLATRTTARIAAAADLEVPLKLTFTHPTPRGLAAALERLAEAEFDREASGRG</sequence>
<dbReference type="Pfam" id="PF00501">
    <property type="entry name" value="AMP-binding"/>
    <property type="match status" value="1"/>
</dbReference>
<reference evidence="6" key="1">
    <citation type="submission" date="2021-01" db="EMBL/GenBank/DDBJ databases">
        <title>Whole genome shotgun sequence of Planobispora takensis NBRC 109077.</title>
        <authorList>
            <person name="Komaki H."/>
            <person name="Tamura T."/>
        </authorList>
    </citation>
    <scope>NUCLEOTIDE SEQUENCE</scope>
    <source>
        <strain evidence="6">NBRC 109077</strain>
    </source>
</reference>
<dbReference type="InterPro" id="IPR036736">
    <property type="entry name" value="ACP-like_sf"/>
</dbReference>
<dbReference type="CDD" id="cd19531">
    <property type="entry name" value="LCL_NRPS-like"/>
    <property type="match status" value="1"/>
</dbReference>
<protein>
    <recommendedName>
        <fullName evidence="5">Carrier domain-containing protein</fullName>
    </recommendedName>
</protein>
<dbReference type="Gene3D" id="3.30.300.30">
    <property type="match status" value="1"/>
</dbReference>
<dbReference type="GO" id="GO:0044550">
    <property type="term" value="P:secondary metabolite biosynthetic process"/>
    <property type="evidence" value="ECO:0007669"/>
    <property type="project" value="TreeGrafter"/>
</dbReference>
<dbReference type="SUPFAM" id="SSF47336">
    <property type="entry name" value="ACP-like"/>
    <property type="match status" value="1"/>
</dbReference>
<feature type="compositionally biased region" description="Basic and acidic residues" evidence="4">
    <location>
        <begin position="17"/>
        <end position="28"/>
    </location>
</feature>
<evidence type="ECO:0000256" key="4">
    <source>
        <dbReference type="SAM" id="MobiDB-lite"/>
    </source>
</evidence>
<dbReference type="SUPFAM" id="SSF52777">
    <property type="entry name" value="CoA-dependent acyltransferases"/>
    <property type="match status" value="2"/>
</dbReference>
<dbReference type="InterPro" id="IPR025110">
    <property type="entry name" value="AMP-bd_C"/>
</dbReference>
<evidence type="ECO:0000256" key="1">
    <source>
        <dbReference type="ARBA" id="ARBA00001957"/>
    </source>
</evidence>
<dbReference type="GO" id="GO:0043041">
    <property type="term" value="P:amino acid activation for nonribosomal peptide biosynthetic process"/>
    <property type="evidence" value="ECO:0007669"/>
    <property type="project" value="TreeGrafter"/>
</dbReference>
<evidence type="ECO:0000313" key="6">
    <source>
        <dbReference type="EMBL" id="GII04766.1"/>
    </source>
</evidence>
<dbReference type="FunFam" id="1.10.1200.10:FF:000005">
    <property type="entry name" value="Nonribosomal peptide synthetase 1"/>
    <property type="match status" value="1"/>
</dbReference>
<feature type="region of interest" description="Disordered" evidence="4">
    <location>
        <begin position="1"/>
        <end position="46"/>
    </location>
</feature>
<keyword evidence="2" id="KW-0596">Phosphopantetheine</keyword>
<feature type="domain" description="Carrier" evidence="5">
    <location>
        <begin position="1003"/>
        <end position="1078"/>
    </location>
</feature>
<proteinExistence type="predicted"/>
<dbReference type="Proteomes" id="UP000634476">
    <property type="component" value="Unassembled WGS sequence"/>
</dbReference>
<dbReference type="PROSITE" id="PS00455">
    <property type="entry name" value="AMP_BINDING"/>
    <property type="match status" value="1"/>
</dbReference>
<gene>
    <name evidence="6" type="ORF">Pta02_67740</name>
</gene>
<dbReference type="Gene3D" id="3.40.50.1820">
    <property type="entry name" value="alpha/beta hydrolase"/>
    <property type="match status" value="1"/>
</dbReference>
<dbReference type="FunFam" id="3.40.50.980:FF:000001">
    <property type="entry name" value="Non-ribosomal peptide synthetase"/>
    <property type="match status" value="1"/>
</dbReference>
<organism evidence="6 7">
    <name type="scientific">Planobispora takensis</name>
    <dbReference type="NCBI Taxonomy" id="1367882"/>
    <lineage>
        <taxon>Bacteria</taxon>
        <taxon>Bacillati</taxon>
        <taxon>Actinomycetota</taxon>
        <taxon>Actinomycetes</taxon>
        <taxon>Streptosporangiales</taxon>
        <taxon>Streptosporangiaceae</taxon>
        <taxon>Planobispora</taxon>
    </lineage>
</organism>
<keyword evidence="3" id="KW-0597">Phosphoprotein</keyword>
<comment type="caution">
    <text evidence="6">The sequence shown here is derived from an EMBL/GenBank/DDBJ whole genome shotgun (WGS) entry which is preliminary data.</text>
</comment>
<dbReference type="CDD" id="cd05930">
    <property type="entry name" value="A_NRPS"/>
    <property type="match status" value="1"/>
</dbReference>
<dbReference type="InterPro" id="IPR000873">
    <property type="entry name" value="AMP-dep_synth/lig_dom"/>
</dbReference>
<dbReference type="Pfam" id="PF13193">
    <property type="entry name" value="AMP-binding_C"/>
    <property type="match status" value="1"/>
</dbReference>
<dbReference type="EMBL" id="BOOK01000055">
    <property type="protein sequence ID" value="GII04766.1"/>
    <property type="molecule type" value="Genomic_DNA"/>
</dbReference>
<dbReference type="AlphaFoldDB" id="A0A8J3WWE1"/>
<dbReference type="GO" id="GO:0005737">
    <property type="term" value="C:cytoplasm"/>
    <property type="evidence" value="ECO:0007669"/>
    <property type="project" value="TreeGrafter"/>
</dbReference>
<dbReference type="InterPro" id="IPR006162">
    <property type="entry name" value="Ppantetheine_attach_site"/>
</dbReference>
<dbReference type="InterPro" id="IPR023213">
    <property type="entry name" value="CAT-like_dom_sf"/>
</dbReference>
<dbReference type="PROSITE" id="PS00012">
    <property type="entry name" value="PHOSPHOPANTETHEINE"/>
    <property type="match status" value="1"/>
</dbReference>
<dbReference type="Gene3D" id="3.40.50.12780">
    <property type="entry name" value="N-terminal domain of ligase-like"/>
    <property type="match status" value="1"/>
</dbReference>
<dbReference type="InterPro" id="IPR009081">
    <property type="entry name" value="PP-bd_ACP"/>
</dbReference>
<evidence type="ECO:0000313" key="7">
    <source>
        <dbReference type="Proteomes" id="UP000634476"/>
    </source>
</evidence>
<dbReference type="NCBIfam" id="TIGR01733">
    <property type="entry name" value="AA-adenyl-dom"/>
    <property type="match status" value="1"/>
</dbReference>
<dbReference type="SMART" id="SM00823">
    <property type="entry name" value="PKS_PP"/>
    <property type="match status" value="1"/>
</dbReference>
<dbReference type="Gene3D" id="3.30.559.10">
    <property type="entry name" value="Chloramphenicol acetyltransferase-like domain"/>
    <property type="match status" value="1"/>
</dbReference>
<dbReference type="SUPFAM" id="SSF56801">
    <property type="entry name" value="Acetyl-CoA synthetase-like"/>
    <property type="match status" value="1"/>
</dbReference>
<dbReference type="Gene3D" id="3.30.559.30">
    <property type="entry name" value="Nonribosomal peptide synthetase, condensation domain"/>
    <property type="match status" value="1"/>
</dbReference>
<dbReference type="PROSITE" id="PS50075">
    <property type="entry name" value="CARRIER"/>
    <property type="match status" value="1"/>
</dbReference>
<evidence type="ECO:0000256" key="3">
    <source>
        <dbReference type="ARBA" id="ARBA00022553"/>
    </source>
</evidence>
<dbReference type="PANTHER" id="PTHR45527">
    <property type="entry name" value="NONRIBOSOMAL PEPTIDE SYNTHETASE"/>
    <property type="match status" value="1"/>
</dbReference>
<dbReference type="InterPro" id="IPR042099">
    <property type="entry name" value="ANL_N_sf"/>
</dbReference>
<dbReference type="RefSeq" id="WP_203879002.1">
    <property type="nucleotide sequence ID" value="NZ_BOOK01000055.1"/>
</dbReference>
<dbReference type="InterPro" id="IPR001242">
    <property type="entry name" value="Condensation_dom"/>
</dbReference>
<dbReference type="InterPro" id="IPR010071">
    <property type="entry name" value="AA_adenyl_dom"/>
</dbReference>
<dbReference type="GO" id="GO:0008610">
    <property type="term" value="P:lipid biosynthetic process"/>
    <property type="evidence" value="ECO:0007669"/>
    <property type="project" value="UniProtKB-ARBA"/>
</dbReference>
<evidence type="ECO:0000256" key="2">
    <source>
        <dbReference type="ARBA" id="ARBA00022450"/>
    </source>
</evidence>
<dbReference type="InterPro" id="IPR020806">
    <property type="entry name" value="PKS_PP-bd"/>
</dbReference>
<name>A0A8J3WWE1_9ACTN</name>
<dbReference type="Pfam" id="PF00550">
    <property type="entry name" value="PP-binding"/>
    <property type="match status" value="1"/>
</dbReference>
<comment type="cofactor">
    <cofactor evidence="1">
        <name>pantetheine 4'-phosphate</name>
        <dbReference type="ChEBI" id="CHEBI:47942"/>
    </cofactor>
</comment>
<evidence type="ECO:0000259" key="5">
    <source>
        <dbReference type="PROSITE" id="PS50075"/>
    </source>
</evidence>
<accession>A0A8J3WWE1</accession>
<dbReference type="InterPro" id="IPR020845">
    <property type="entry name" value="AMP-binding_CS"/>
</dbReference>
<dbReference type="PANTHER" id="PTHR45527:SF1">
    <property type="entry name" value="FATTY ACID SYNTHASE"/>
    <property type="match status" value="1"/>
</dbReference>
<dbReference type="Pfam" id="PF00668">
    <property type="entry name" value="Condensation"/>
    <property type="match status" value="1"/>
</dbReference>
<dbReference type="InterPro" id="IPR029058">
    <property type="entry name" value="AB_hydrolase_fold"/>
</dbReference>
<keyword evidence="7" id="KW-1185">Reference proteome</keyword>
<dbReference type="GO" id="GO:0003824">
    <property type="term" value="F:catalytic activity"/>
    <property type="evidence" value="ECO:0007669"/>
    <property type="project" value="InterPro"/>
</dbReference>